<evidence type="ECO:0000256" key="11">
    <source>
        <dbReference type="SAM" id="MobiDB-lite"/>
    </source>
</evidence>
<gene>
    <name evidence="15" type="ORF">C480_04906</name>
</gene>
<evidence type="ECO:0000256" key="8">
    <source>
        <dbReference type="PIRSR" id="PIRSR615500-1"/>
    </source>
</evidence>
<keyword evidence="6 9" id="KW-0378">Hydrolase</keyword>
<dbReference type="InterPro" id="IPR036852">
    <property type="entry name" value="Peptidase_S8/S53_dom_sf"/>
</dbReference>
<dbReference type="PROSITE" id="PS51318">
    <property type="entry name" value="TAT"/>
    <property type="match status" value="1"/>
</dbReference>
<organism evidence="15 16">
    <name type="scientific">Natrialba aegyptia DSM 13077</name>
    <dbReference type="NCBI Taxonomy" id="1227491"/>
    <lineage>
        <taxon>Archaea</taxon>
        <taxon>Methanobacteriati</taxon>
        <taxon>Methanobacteriota</taxon>
        <taxon>Stenosarchaea group</taxon>
        <taxon>Halobacteria</taxon>
        <taxon>Halobacteriales</taxon>
        <taxon>Natrialbaceae</taxon>
        <taxon>Natrialba</taxon>
    </lineage>
</organism>
<feature type="active site" description="Charge relay system" evidence="8 9">
    <location>
        <position position="181"/>
    </location>
</feature>
<dbReference type="PRINTS" id="PR00723">
    <property type="entry name" value="SUBTILISIN"/>
</dbReference>
<feature type="domain" description="PA" evidence="13">
    <location>
        <begin position="425"/>
        <end position="502"/>
    </location>
</feature>
<evidence type="ECO:0000313" key="16">
    <source>
        <dbReference type="Proteomes" id="UP000011591"/>
    </source>
</evidence>
<evidence type="ECO:0000256" key="7">
    <source>
        <dbReference type="ARBA" id="ARBA00022825"/>
    </source>
</evidence>
<dbReference type="Pfam" id="PF00082">
    <property type="entry name" value="Peptidase_S8"/>
    <property type="match status" value="1"/>
</dbReference>
<evidence type="ECO:0000259" key="13">
    <source>
        <dbReference type="Pfam" id="PF02225"/>
    </source>
</evidence>
<proteinExistence type="inferred from homology"/>
<dbReference type="InterPro" id="IPR003137">
    <property type="entry name" value="PA_domain"/>
</dbReference>
<dbReference type="InterPro" id="IPR010435">
    <property type="entry name" value="C5a/SBT2-like_Fn3"/>
</dbReference>
<evidence type="ECO:0000256" key="5">
    <source>
        <dbReference type="ARBA" id="ARBA00022729"/>
    </source>
</evidence>
<feature type="region of interest" description="Disordered" evidence="11">
    <location>
        <begin position="908"/>
        <end position="928"/>
    </location>
</feature>
<dbReference type="SUPFAM" id="SSF52743">
    <property type="entry name" value="Subtilisin-like"/>
    <property type="match status" value="1"/>
</dbReference>
<dbReference type="Proteomes" id="UP000011591">
    <property type="component" value="Unassembled WGS sequence"/>
</dbReference>
<feature type="domain" description="C5a peptidase/Subtilisin-like protease SBT2-like Fn3-like" evidence="14">
    <location>
        <begin position="656"/>
        <end position="750"/>
    </location>
</feature>
<sequence length="928" mass="98472">MGDEHRIDRRTTLKLASVVGLGAVFSGTALADTNSRDDLSVDPERSPPWESRDDLPDRWARNRWFVELDAPPTARGGNVHAHASERANLRAQARREEAQFTEQFDYTTLWNGLSVDADLATAITVSTFESVNAVYPVAIVDRPEPEDASPALDTALEMTGAATAQSELGYSGAGQRVAVVDTGIDYNHPDLGGSGNQNETYTAVAEHDRTLTDPDGEHHPRISHGWDYVGEGFDTGDPATSEPNPSPDPMDRQGHGTHVAGIVGADAAAEDGVSGVAPDTALGAYKIFDVGSSSADIIVAALEDAYEDGMDIINMSLGATLAWGQEYPTTAASNELAAQGVVVVNSAGNDGGLGTWSMSAPANGHDIISVASAENTHLEAQLFGVDHRTEPVPYLEMTGAERPPTEGESAPLALPSASELEGESGYFGCDSSDFDEFPEGHVALIERGHCSFAQKYLNAVEAGATGVVIYNNVSGLFSGTVQDAGVDGVWSAGISDTDGQSLATLLEDGTDVSLEFTSDAATVPNPNGGLLSDFSSYGQDVELEFGPSVTAPGGLITSTYPLALDGYAMLSGTSMSAPHVAGAVALLCESESGLDPVEVRDRLQNTAEPAPWSLAPDLGLDHSFRQGAGMIQIDEVIEANQRVSPGQIAVGDGSGTDATVTIRNDGDEELVYSIGHVGTIGTAGNTFAPSFYGAGSTLEAPETVAVPAGGAAEVDVRLTAPALGLPNHQYGGYIEFDPADETAATLRVPYAGYDGDYHDLPLFGYYESVDEFVEREPRVSAIVGEDEDGNPITEPVGEGHEFTVADGDYPIVEAFFGHFPREMRIYAVDQKRGHEYLVMEDRYLSRSESPDTYYEFPWMGLTQAGESDNTRPVPKGTYTLKVEVLHTLGEPENEDHWETWQSPEFELDTRRIGGQRPASTPAFASADE</sequence>
<evidence type="ECO:0000256" key="6">
    <source>
        <dbReference type="ARBA" id="ARBA00022801"/>
    </source>
</evidence>
<dbReference type="PATRIC" id="fig|1227491.4.peg.1001"/>
<keyword evidence="16" id="KW-1185">Reference proteome</keyword>
<dbReference type="PROSITE" id="PS00137">
    <property type="entry name" value="SUBTILASE_HIS"/>
    <property type="match status" value="1"/>
</dbReference>
<dbReference type="GO" id="GO:0016020">
    <property type="term" value="C:membrane"/>
    <property type="evidence" value="ECO:0007669"/>
    <property type="project" value="InterPro"/>
</dbReference>
<dbReference type="Gene3D" id="3.40.50.200">
    <property type="entry name" value="Peptidase S8/S53 domain"/>
    <property type="match status" value="1"/>
</dbReference>
<dbReference type="PROSITE" id="PS00136">
    <property type="entry name" value="SUBTILASE_ASP"/>
    <property type="match status" value="1"/>
</dbReference>
<dbReference type="PROSITE" id="PS51892">
    <property type="entry name" value="SUBTILASE"/>
    <property type="match status" value="1"/>
</dbReference>
<dbReference type="Gene3D" id="2.60.40.1710">
    <property type="entry name" value="Subtilisin-like superfamily"/>
    <property type="match status" value="1"/>
</dbReference>
<dbReference type="InterPro" id="IPR046450">
    <property type="entry name" value="PA_dom_sf"/>
</dbReference>
<keyword evidence="7 9" id="KW-0720">Serine protease</keyword>
<dbReference type="EMBL" id="AOIP01000015">
    <property type="protein sequence ID" value="ELZ07367.1"/>
    <property type="molecule type" value="Genomic_DNA"/>
</dbReference>
<name>M0BA52_9EURY</name>
<dbReference type="PANTHER" id="PTHR43806:SF11">
    <property type="entry name" value="CEREVISIN-RELATED"/>
    <property type="match status" value="1"/>
</dbReference>
<dbReference type="InterPro" id="IPR006311">
    <property type="entry name" value="TAT_signal"/>
</dbReference>
<dbReference type="Pfam" id="PF02225">
    <property type="entry name" value="PA"/>
    <property type="match status" value="1"/>
</dbReference>
<evidence type="ECO:0000259" key="12">
    <source>
        <dbReference type="Pfam" id="PF00082"/>
    </source>
</evidence>
<comment type="similarity">
    <text evidence="1 9 10">Belongs to the peptidase S8 family.</text>
</comment>
<dbReference type="InterPro" id="IPR050131">
    <property type="entry name" value="Peptidase_S8_subtilisin-like"/>
</dbReference>
<dbReference type="InterPro" id="IPR023828">
    <property type="entry name" value="Peptidase_S8_Ser-AS"/>
</dbReference>
<feature type="domain" description="Peptidase S8/S53" evidence="12">
    <location>
        <begin position="172"/>
        <end position="627"/>
    </location>
</feature>
<dbReference type="InterPro" id="IPR022398">
    <property type="entry name" value="Peptidase_S8_His-AS"/>
</dbReference>
<dbReference type="Gene3D" id="3.50.30.30">
    <property type="match status" value="1"/>
</dbReference>
<dbReference type="PROSITE" id="PS00138">
    <property type="entry name" value="SUBTILASE_SER"/>
    <property type="match status" value="1"/>
</dbReference>
<dbReference type="InterPro" id="IPR023827">
    <property type="entry name" value="Peptidase_S8_Asp-AS"/>
</dbReference>
<dbReference type="SUPFAM" id="SSF52025">
    <property type="entry name" value="PA domain"/>
    <property type="match status" value="1"/>
</dbReference>
<dbReference type="InterPro" id="IPR000209">
    <property type="entry name" value="Peptidase_S8/S53_dom"/>
</dbReference>
<evidence type="ECO:0000256" key="3">
    <source>
        <dbReference type="ARBA" id="ARBA00022525"/>
    </source>
</evidence>
<feature type="region of interest" description="Disordered" evidence="11">
    <location>
        <begin position="33"/>
        <end position="54"/>
    </location>
</feature>
<dbReference type="PANTHER" id="PTHR43806">
    <property type="entry name" value="PEPTIDASE S8"/>
    <property type="match status" value="1"/>
</dbReference>
<keyword evidence="5" id="KW-0732">Signal</keyword>
<keyword evidence="3" id="KW-0964">Secreted</keyword>
<feature type="active site" description="Charge relay system" evidence="8 9">
    <location>
        <position position="574"/>
    </location>
</feature>
<evidence type="ECO:0000256" key="10">
    <source>
        <dbReference type="RuleBase" id="RU003355"/>
    </source>
</evidence>
<keyword evidence="4 9" id="KW-0645">Protease</keyword>
<evidence type="ECO:0000256" key="1">
    <source>
        <dbReference type="ARBA" id="ARBA00011073"/>
    </source>
</evidence>
<feature type="region of interest" description="Disordered" evidence="11">
    <location>
        <begin position="232"/>
        <end position="256"/>
    </location>
</feature>
<reference evidence="15 16" key="1">
    <citation type="journal article" date="2014" name="PLoS Genet.">
        <title>Phylogenetically driven sequencing of extremely halophilic archaea reveals strategies for static and dynamic osmo-response.</title>
        <authorList>
            <person name="Becker E.A."/>
            <person name="Seitzer P.M."/>
            <person name="Tritt A."/>
            <person name="Larsen D."/>
            <person name="Krusor M."/>
            <person name="Yao A.I."/>
            <person name="Wu D."/>
            <person name="Madern D."/>
            <person name="Eisen J.A."/>
            <person name="Darling A.E."/>
            <person name="Facciotti M.T."/>
        </authorList>
    </citation>
    <scope>NUCLEOTIDE SEQUENCE [LARGE SCALE GENOMIC DNA]</scope>
    <source>
        <strain evidence="15 16">DSM 13077</strain>
    </source>
</reference>
<dbReference type="GO" id="GO:0004252">
    <property type="term" value="F:serine-type endopeptidase activity"/>
    <property type="evidence" value="ECO:0007669"/>
    <property type="project" value="UniProtKB-UniRule"/>
</dbReference>
<evidence type="ECO:0000259" key="14">
    <source>
        <dbReference type="Pfam" id="PF06280"/>
    </source>
</evidence>
<feature type="active site" description="Charge relay system" evidence="8 9">
    <location>
        <position position="255"/>
    </location>
</feature>
<dbReference type="AlphaFoldDB" id="M0BA52"/>
<dbReference type="Pfam" id="PF06280">
    <property type="entry name" value="fn3_5"/>
    <property type="match status" value="1"/>
</dbReference>
<evidence type="ECO:0000256" key="2">
    <source>
        <dbReference type="ARBA" id="ARBA00022512"/>
    </source>
</evidence>
<dbReference type="InterPro" id="IPR015500">
    <property type="entry name" value="Peptidase_S8_subtilisin-rel"/>
</dbReference>
<evidence type="ECO:0000256" key="9">
    <source>
        <dbReference type="PROSITE-ProRule" id="PRU01240"/>
    </source>
</evidence>
<keyword evidence="2" id="KW-0134">Cell wall</keyword>
<evidence type="ECO:0000313" key="15">
    <source>
        <dbReference type="EMBL" id="ELZ07367.1"/>
    </source>
</evidence>
<protein>
    <submittedName>
        <fullName evidence="15">Subtilase family protein</fullName>
    </submittedName>
</protein>
<accession>M0BA52</accession>
<comment type="caution">
    <text evidence="15">The sequence shown here is derived from an EMBL/GenBank/DDBJ whole genome shotgun (WGS) entry which is preliminary data.</text>
</comment>
<dbReference type="GO" id="GO:0006508">
    <property type="term" value="P:proteolysis"/>
    <property type="evidence" value="ECO:0007669"/>
    <property type="project" value="UniProtKB-KW"/>
</dbReference>
<feature type="compositionally biased region" description="Basic and acidic residues" evidence="11">
    <location>
        <begin position="34"/>
        <end position="54"/>
    </location>
</feature>
<evidence type="ECO:0000256" key="4">
    <source>
        <dbReference type="ARBA" id="ARBA00022670"/>
    </source>
</evidence>